<feature type="region of interest" description="Disordered" evidence="1">
    <location>
        <begin position="1"/>
        <end position="60"/>
    </location>
</feature>
<evidence type="ECO:0000256" key="1">
    <source>
        <dbReference type="SAM" id="MobiDB-lite"/>
    </source>
</evidence>
<name>R9PBK8_PSEHS</name>
<organism evidence="2 3">
    <name type="scientific">Pseudozyma hubeiensis (strain SY62)</name>
    <name type="common">Yeast</name>
    <dbReference type="NCBI Taxonomy" id="1305764"/>
    <lineage>
        <taxon>Eukaryota</taxon>
        <taxon>Fungi</taxon>
        <taxon>Dikarya</taxon>
        <taxon>Basidiomycota</taxon>
        <taxon>Ustilaginomycotina</taxon>
        <taxon>Ustilaginomycetes</taxon>
        <taxon>Ustilaginales</taxon>
        <taxon>Ustilaginaceae</taxon>
        <taxon>Pseudozyma</taxon>
    </lineage>
</organism>
<feature type="compositionally biased region" description="Basic and acidic residues" evidence="1">
    <location>
        <begin position="121"/>
        <end position="146"/>
    </location>
</feature>
<dbReference type="Proteomes" id="UP000014071">
    <property type="component" value="Unassembled WGS sequence"/>
</dbReference>
<feature type="compositionally biased region" description="Polar residues" evidence="1">
    <location>
        <begin position="148"/>
        <end position="171"/>
    </location>
</feature>
<feature type="region of interest" description="Disordered" evidence="1">
    <location>
        <begin position="121"/>
        <end position="171"/>
    </location>
</feature>
<dbReference type="AlphaFoldDB" id="R9PBK8"/>
<dbReference type="GeneID" id="24111595"/>
<reference evidence="3" key="1">
    <citation type="journal article" date="2013" name="Genome Announc.">
        <title>Draft genome sequence of the basidiomycetous yeast-like fungus Pseudozyma hubeiensis SY62, which produces an abundant amount of the biosurfactant mannosylerythritol lipids.</title>
        <authorList>
            <person name="Konishi M."/>
            <person name="Hatada Y."/>
            <person name="Horiuchi J."/>
        </authorList>
    </citation>
    <scope>NUCLEOTIDE SEQUENCE [LARGE SCALE GENOMIC DNA]</scope>
    <source>
        <strain evidence="3">SY62</strain>
    </source>
</reference>
<protein>
    <submittedName>
        <fullName evidence="2">Uncharacterized protein</fullName>
    </submittedName>
</protein>
<keyword evidence="3" id="KW-1185">Reference proteome</keyword>
<dbReference type="EMBL" id="DF238821">
    <property type="protein sequence ID" value="GAC98729.1"/>
    <property type="molecule type" value="Genomic_DNA"/>
</dbReference>
<dbReference type="eggNOG" id="ENOG502RDRV">
    <property type="taxonomic scope" value="Eukaryota"/>
</dbReference>
<dbReference type="HOGENOM" id="CLU_1563557_0_0_1"/>
<evidence type="ECO:0000313" key="3">
    <source>
        <dbReference type="Proteomes" id="UP000014071"/>
    </source>
</evidence>
<gene>
    <name evidence="2" type="ORF">PHSY_006323</name>
</gene>
<dbReference type="RefSeq" id="XP_012192316.1">
    <property type="nucleotide sequence ID" value="XM_012336926.1"/>
</dbReference>
<dbReference type="OrthoDB" id="2556703at2759"/>
<proteinExistence type="predicted"/>
<sequence>MSNVEMYPSSAVAQSHLPGSTAPSLQQPPPSSTASNFHSHHRTSAIFQNPSFDNKHSTFRSSEVSVNVNKVNNQTSDEGKVEQYHSQPAFAQACTDSTVVMTKTSTATDSAMMVDEMGVKAEARSEAHDTHVTEKDNAKGESKGVDVKQQTEGSTEPNVDNGSNASVRKVR</sequence>
<feature type="compositionally biased region" description="Polar residues" evidence="1">
    <location>
        <begin position="11"/>
        <end position="25"/>
    </location>
</feature>
<evidence type="ECO:0000313" key="2">
    <source>
        <dbReference type="EMBL" id="GAC98729.1"/>
    </source>
</evidence>
<accession>R9PBK8</accession>